<gene>
    <name evidence="1" type="ORF">GCM10010121_082410</name>
</gene>
<dbReference type="AlphaFoldDB" id="A0A917P357"/>
<reference evidence="1" key="1">
    <citation type="journal article" date="2014" name="Int. J. Syst. Evol. Microbiol.">
        <title>Complete genome sequence of Corynebacterium casei LMG S-19264T (=DSM 44701T), isolated from a smear-ripened cheese.</title>
        <authorList>
            <consortium name="US DOE Joint Genome Institute (JGI-PGF)"/>
            <person name="Walter F."/>
            <person name="Albersmeier A."/>
            <person name="Kalinowski J."/>
            <person name="Ruckert C."/>
        </authorList>
    </citation>
    <scope>NUCLEOTIDE SEQUENCE</scope>
    <source>
        <strain evidence="1">JCM 3086</strain>
    </source>
</reference>
<proteinExistence type="predicted"/>
<sequence>MGDARAVLLLSGMHMSTHREAPAHCKDLVDVQEPEQLWLRPALAARGTRAAVKVAKHCRRNPLARHISQACLALKTAAAGAGATGPGKSRTS</sequence>
<accession>A0A917P357</accession>
<evidence type="ECO:0000313" key="1">
    <source>
        <dbReference type="EMBL" id="GGJ59217.1"/>
    </source>
</evidence>
<reference evidence="1" key="2">
    <citation type="submission" date="2020-09" db="EMBL/GenBank/DDBJ databases">
        <authorList>
            <person name="Sun Q."/>
            <person name="Ohkuma M."/>
        </authorList>
    </citation>
    <scope>NUCLEOTIDE SEQUENCE</scope>
    <source>
        <strain evidence="1">JCM 3086</strain>
    </source>
</reference>
<dbReference type="EMBL" id="BMQA01000059">
    <property type="protein sequence ID" value="GGJ59217.1"/>
    <property type="molecule type" value="Genomic_DNA"/>
</dbReference>
<name>A0A917P357_9ACTN</name>
<dbReference type="Proteomes" id="UP000657574">
    <property type="component" value="Unassembled WGS sequence"/>
</dbReference>
<protein>
    <submittedName>
        <fullName evidence="1">Uncharacterized protein</fullName>
    </submittedName>
</protein>
<keyword evidence="2" id="KW-1185">Reference proteome</keyword>
<organism evidence="1 2">
    <name type="scientific">Streptomyces brasiliensis</name>
    <dbReference type="NCBI Taxonomy" id="1954"/>
    <lineage>
        <taxon>Bacteria</taxon>
        <taxon>Bacillati</taxon>
        <taxon>Actinomycetota</taxon>
        <taxon>Actinomycetes</taxon>
        <taxon>Kitasatosporales</taxon>
        <taxon>Streptomycetaceae</taxon>
        <taxon>Streptomyces</taxon>
    </lineage>
</organism>
<comment type="caution">
    <text evidence="1">The sequence shown here is derived from an EMBL/GenBank/DDBJ whole genome shotgun (WGS) entry which is preliminary data.</text>
</comment>
<evidence type="ECO:0000313" key="2">
    <source>
        <dbReference type="Proteomes" id="UP000657574"/>
    </source>
</evidence>